<dbReference type="Proteomes" id="UP001327093">
    <property type="component" value="Unassembled WGS sequence"/>
</dbReference>
<reference evidence="6 7" key="1">
    <citation type="submission" date="2023-10" db="EMBL/GenBank/DDBJ databases">
        <title>Saccharopolyspora sp. nov., isolated from mangrove soil.</title>
        <authorList>
            <person name="Lu Y."/>
            <person name="Liu W."/>
        </authorList>
    </citation>
    <scope>NUCLEOTIDE SEQUENCE [LARGE SCALE GENOMIC DNA]</scope>
    <source>
        <strain evidence="6 7">S2-29</strain>
    </source>
</reference>
<keyword evidence="3" id="KW-0472">Membrane</keyword>
<proteinExistence type="inferred from homology"/>
<dbReference type="Gene3D" id="3.30.450.330">
    <property type="match status" value="1"/>
</dbReference>
<evidence type="ECO:0000256" key="1">
    <source>
        <dbReference type="ARBA" id="ARBA00004370"/>
    </source>
</evidence>
<feature type="domain" description="Penicillin-binding protein dimerisation" evidence="5">
    <location>
        <begin position="66"/>
        <end position="224"/>
    </location>
</feature>
<evidence type="ECO:0000256" key="3">
    <source>
        <dbReference type="ARBA" id="ARBA00023136"/>
    </source>
</evidence>
<sequence length="613" mass="65448">MPRRPQARGRTARTNVAGSNRRLLVGRLLMVIALLVTGAKLVQVQGVEAGALSSQAEKQRITKDAIPADRGSIVDRNTNVLAFSSEARQLYANPRQLTKDFDEQHAKDPSKPTSAQYKQEVARFIAKTLPGQITEQEVLDALFKDAGFTYFGPEIDPSQANLITEKYPHIGAEYRATREYPAGNLAANVIGAANWRMDERKVEGQIGLEAAMNDVLAGRNGTKVSDTAMGSSLVIPGTERELEPATPGSDVQLTLDSDLQYTVQREVSDYAVRAGAKSASAVVLDAKTGEVYALANDKTFDPRGPWVGNLGNPAVTTPFEPGSVNKVITAAGAIEQGIVKPEQVLQVPGSIEVADRTVGDAWEHGTIGLTFTGVLGKSSNVGTLMVAQQLGEQRWYDMARAFGLGKPTGIGLPGESGGSIPARENWSGSTFANLPIGQGLSMTVLQMAGMYQAIANDGVRVPPQIIEAEVRPDGTRVERPRPEPVRVVSPQTAHTVKDMLRSVVQNGPGSADDGTGPAAALPGYQVSGKTGTAQQIDPACRCYSQSKYWITFAGMVPADNPRFVVGLMLDAPSGARESSSAAPLFNTIATFLTQRYQIPLSKEQAPLQMLQTP</sequence>
<dbReference type="SUPFAM" id="SSF56601">
    <property type="entry name" value="beta-lactamase/transpeptidase-like"/>
    <property type="match status" value="1"/>
</dbReference>
<dbReference type="Gene3D" id="3.40.710.10">
    <property type="entry name" value="DD-peptidase/beta-lactamase superfamily"/>
    <property type="match status" value="1"/>
</dbReference>
<dbReference type="Pfam" id="PF03717">
    <property type="entry name" value="PBP_dimer"/>
    <property type="match status" value="1"/>
</dbReference>
<dbReference type="InterPro" id="IPR050515">
    <property type="entry name" value="Beta-lactam/transpept"/>
</dbReference>
<dbReference type="PANTHER" id="PTHR30627:SF1">
    <property type="entry name" value="PEPTIDOGLYCAN D,D-TRANSPEPTIDASE FTSI"/>
    <property type="match status" value="1"/>
</dbReference>
<dbReference type="InterPro" id="IPR001460">
    <property type="entry name" value="PCN-bd_Tpept"/>
</dbReference>
<organism evidence="6 7">
    <name type="scientific">Saccharopolyspora mangrovi</name>
    <dbReference type="NCBI Taxonomy" id="3082379"/>
    <lineage>
        <taxon>Bacteria</taxon>
        <taxon>Bacillati</taxon>
        <taxon>Actinomycetota</taxon>
        <taxon>Actinomycetes</taxon>
        <taxon>Pseudonocardiales</taxon>
        <taxon>Pseudonocardiaceae</taxon>
        <taxon>Saccharopolyspora</taxon>
    </lineage>
</organism>
<comment type="caution">
    <text evidence="6">The sequence shown here is derived from an EMBL/GenBank/DDBJ whole genome shotgun (WGS) entry which is preliminary data.</text>
</comment>
<dbReference type="InterPro" id="IPR012338">
    <property type="entry name" value="Beta-lactam/transpept-like"/>
</dbReference>
<name>A0ABU6A661_9PSEU</name>
<dbReference type="Gene3D" id="3.90.1310.10">
    <property type="entry name" value="Penicillin-binding protein 2a (Domain 2)"/>
    <property type="match status" value="1"/>
</dbReference>
<dbReference type="PANTHER" id="PTHR30627">
    <property type="entry name" value="PEPTIDOGLYCAN D,D-TRANSPEPTIDASE"/>
    <property type="match status" value="1"/>
</dbReference>
<dbReference type="RefSeq" id="WP_324264552.1">
    <property type="nucleotide sequence ID" value="NZ_JAWLNX010000003.1"/>
</dbReference>
<feature type="domain" description="Penicillin-binding protein transpeptidase" evidence="4">
    <location>
        <begin position="280"/>
        <end position="588"/>
    </location>
</feature>
<evidence type="ECO:0000259" key="5">
    <source>
        <dbReference type="Pfam" id="PF03717"/>
    </source>
</evidence>
<comment type="similarity">
    <text evidence="2">Belongs to the transpeptidase family.</text>
</comment>
<comment type="subcellular location">
    <subcellularLocation>
        <location evidence="1">Membrane</location>
    </subcellularLocation>
</comment>
<gene>
    <name evidence="6" type="ORF">R4I43_06265</name>
</gene>
<accession>A0ABU6A661</accession>
<protein>
    <submittedName>
        <fullName evidence="6">Penicillin-binding protein 2</fullName>
    </submittedName>
</protein>
<evidence type="ECO:0000259" key="4">
    <source>
        <dbReference type="Pfam" id="PF00905"/>
    </source>
</evidence>
<evidence type="ECO:0000313" key="7">
    <source>
        <dbReference type="Proteomes" id="UP001327093"/>
    </source>
</evidence>
<dbReference type="Pfam" id="PF00905">
    <property type="entry name" value="Transpeptidase"/>
    <property type="match status" value="1"/>
</dbReference>
<dbReference type="EMBL" id="JAWLNX010000003">
    <property type="protein sequence ID" value="MEB3367001.1"/>
    <property type="molecule type" value="Genomic_DNA"/>
</dbReference>
<dbReference type="InterPro" id="IPR005311">
    <property type="entry name" value="PBP_dimer"/>
</dbReference>
<keyword evidence="7" id="KW-1185">Reference proteome</keyword>
<dbReference type="InterPro" id="IPR036138">
    <property type="entry name" value="PBP_dimer_sf"/>
</dbReference>
<evidence type="ECO:0000256" key="2">
    <source>
        <dbReference type="ARBA" id="ARBA00007171"/>
    </source>
</evidence>
<dbReference type="SUPFAM" id="SSF56519">
    <property type="entry name" value="Penicillin binding protein dimerisation domain"/>
    <property type="match status" value="1"/>
</dbReference>
<evidence type="ECO:0000313" key="6">
    <source>
        <dbReference type="EMBL" id="MEB3367001.1"/>
    </source>
</evidence>